<protein>
    <recommendedName>
        <fullName evidence="10">GPI inositol-deacylase</fullName>
        <ecNumber evidence="10">3.1.-.-</ecNumber>
    </recommendedName>
</protein>
<keyword evidence="3 10" id="KW-0813">Transport</keyword>
<dbReference type="InterPro" id="IPR012908">
    <property type="entry name" value="PGAP1-ab_dom-like"/>
</dbReference>
<dbReference type="GO" id="GO:0006505">
    <property type="term" value="P:GPI anchor metabolic process"/>
    <property type="evidence" value="ECO:0007669"/>
    <property type="project" value="TreeGrafter"/>
</dbReference>
<dbReference type="InterPro" id="IPR029058">
    <property type="entry name" value="AB_hydrolase_fold"/>
</dbReference>
<gene>
    <name evidence="12" type="ORF">ANCDUO_13017</name>
</gene>
<dbReference type="GO" id="GO:0006888">
    <property type="term" value="P:endoplasmic reticulum to Golgi vesicle-mediated transport"/>
    <property type="evidence" value="ECO:0007669"/>
    <property type="project" value="TreeGrafter"/>
</dbReference>
<keyword evidence="6 10" id="KW-0256">Endoplasmic reticulum</keyword>
<keyword evidence="8" id="KW-1133">Transmembrane helix</keyword>
<feature type="non-terminal residue" evidence="12">
    <location>
        <position position="168"/>
    </location>
</feature>
<dbReference type="EC" id="3.1.-.-" evidence="10"/>
<accession>A0A0C2CK13</accession>
<dbReference type="GO" id="GO:0015031">
    <property type="term" value="P:protein transport"/>
    <property type="evidence" value="ECO:0007669"/>
    <property type="project" value="UniProtKB-KW"/>
</dbReference>
<comment type="similarity">
    <text evidence="2 10">Belongs to the GPI inositol-deacylase family.</text>
</comment>
<evidence type="ECO:0000256" key="6">
    <source>
        <dbReference type="ARBA" id="ARBA00022824"/>
    </source>
</evidence>
<dbReference type="OrthoDB" id="348976at2759"/>
<evidence type="ECO:0000313" key="13">
    <source>
        <dbReference type="Proteomes" id="UP000054047"/>
    </source>
</evidence>
<dbReference type="Pfam" id="PF07819">
    <property type="entry name" value="PGAP1"/>
    <property type="match status" value="1"/>
</dbReference>
<evidence type="ECO:0000259" key="11">
    <source>
        <dbReference type="Pfam" id="PF07819"/>
    </source>
</evidence>
<dbReference type="EMBL" id="KN735250">
    <property type="protein sequence ID" value="KIH56798.1"/>
    <property type="molecule type" value="Genomic_DNA"/>
</dbReference>
<evidence type="ECO:0000256" key="9">
    <source>
        <dbReference type="ARBA" id="ARBA00023136"/>
    </source>
</evidence>
<reference evidence="12 13" key="1">
    <citation type="submission" date="2013-12" db="EMBL/GenBank/DDBJ databases">
        <title>Draft genome of the parsitic nematode Ancylostoma duodenale.</title>
        <authorList>
            <person name="Mitreva M."/>
        </authorList>
    </citation>
    <scope>NUCLEOTIDE SEQUENCE [LARGE SCALE GENOMIC DNA]</scope>
    <source>
        <strain evidence="12 13">Zhejiang</strain>
    </source>
</reference>
<dbReference type="GO" id="GO:0050185">
    <property type="term" value="F:phosphatidylinositol deacylase activity"/>
    <property type="evidence" value="ECO:0007669"/>
    <property type="project" value="TreeGrafter"/>
</dbReference>
<evidence type="ECO:0000256" key="5">
    <source>
        <dbReference type="ARBA" id="ARBA00022801"/>
    </source>
</evidence>
<name>A0A0C2CK13_9BILA</name>
<evidence type="ECO:0000256" key="8">
    <source>
        <dbReference type="ARBA" id="ARBA00022989"/>
    </source>
</evidence>
<evidence type="ECO:0000256" key="10">
    <source>
        <dbReference type="RuleBase" id="RU365011"/>
    </source>
</evidence>
<keyword evidence="4" id="KW-0812">Transmembrane</keyword>
<comment type="subcellular location">
    <subcellularLocation>
        <location evidence="1">Endoplasmic reticulum membrane</location>
        <topology evidence="1">Multi-pass membrane protein</topology>
    </subcellularLocation>
</comment>
<evidence type="ECO:0000256" key="4">
    <source>
        <dbReference type="ARBA" id="ARBA00022692"/>
    </source>
</evidence>
<dbReference type="AlphaFoldDB" id="A0A0C2CK13"/>
<sequence>MLIRKIQASVTNGNAPVWAISHDHIPVLFVPGSGGSAKQVRSVASIMMNKTEMTSAPFRMHFYAVDFDEELSFLSGSILNRQRDFVVRAISTIQKMYSHKIVLIGHSLGGTVLHALPAHPRFTISNMGLVIVLASPISAPPIVMDEAMISFYESMQKSWASRKDELRH</sequence>
<organism evidence="12 13">
    <name type="scientific">Ancylostoma duodenale</name>
    <dbReference type="NCBI Taxonomy" id="51022"/>
    <lineage>
        <taxon>Eukaryota</taxon>
        <taxon>Metazoa</taxon>
        <taxon>Ecdysozoa</taxon>
        <taxon>Nematoda</taxon>
        <taxon>Chromadorea</taxon>
        <taxon>Rhabditida</taxon>
        <taxon>Rhabditina</taxon>
        <taxon>Rhabditomorpha</taxon>
        <taxon>Strongyloidea</taxon>
        <taxon>Ancylostomatidae</taxon>
        <taxon>Ancylostomatinae</taxon>
        <taxon>Ancylostoma</taxon>
    </lineage>
</organism>
<proteinExistence type="inferred from homology"/>
<evidence type="ECO:0000256" key="2">
    <source>
        <dbReference type="ARBA" id="ARBA00006931"/>
    </source>
</evidence>
<keyword evidence="13" id="KW-1185">Reference proteome</keyword>
<dbReference type="SUPFAM" id="SSF53474">
    <property type="entry name" value="alpha/beta-Hydrolases"/>
    <property type="match status" value="1"/>
</dbReference>
<dbReference type="InterPro" id="IPR039529">
    <property type="entry name" value="PGAP1/BST1"/>
</dbReference>
<evidence type="ECO:0000313" key="12">
    <source>
        <dbReference type="EMBL" id="KIH56798.1"/>
    </source>
</evidence>
<evidence type="ECO:0000256" key="7">
    <source>
        <dbReference type="ARBA" id="ARBA00022927"/>
    </source>
</evidence>
<keyword evidence="5 10" id="KW-0378">Hydrolase</keyword>
<dbReference type="Proteomes" id="UP000054047">
    <property type="component" value="Unassembled WGS sequence"/>
</dbReference>
<evidence type="ECO:0000256" key="1">
    <source>
        <dbReference type="ARBA" id="ARBA00004477"/>
    </source>
</evidence>
<dbReference type="PANTHER" id="PTHR15495:SF7">
    <property type="entry name" value="GPI INOSITOL-DEACYLASE"/>
    <property type="match status" value="1"/>
</dbReference>
<evidence type="ECO:0000256" key="3">
    <source>
        <dbReference type="ARBA" id="ARBA00022448"/>
    </source>
</evidence>
<feature type="domain" description="GPI inositol-deacylase PGAP1-like alpha/beta" evidence="11">
    <location>
        <begin position="23"/>
        <end position="163"/>
    </location>
</feature>
<dbReference type="Gene3D" id="3.40.50.1820">
    <property type="entry name" value="alpha/beta hydrolase"/>
    <property type="match status" value="1"/>
</dbReference>
<dbReference type="PANTHER" id="PTHR15495">
    <property type="entry name" value="NEGATIVE REGULATOR OF VESICLE FORMATION-RELATED"/>
    <property type="match status" value="1"/>
</dbReference>
<keyword evidence="7 10" id="KW-0653">Protein transport</keyword>
<dbReference type="GO" id="GO:0005789">
    <property type="term" value="C:endoplasmic reticulum membrane"/>
    <property type="evidence" value="ECO:0007669"/>
    <property type="project" value="UniProtKB-SubCell"/>
</dbReference>
<keyword evidence="9 10" id="KW-0472">Membrane</keyword>
<comment type="function">
    <text evidence="10">Involved in inositol deacylation of GPI-anchored proteins which plays important roles in the quality control and ER-associated degradation of GPI-anchored proteins.</text>
</comment>